<sequence>MKASIAALICVPRSVQWNAASWTTAPHPSSWQYQRMRSIESAGLRCSMTTPTVSAKRTGLCGVLPGSRNMSPSRITMSLKTPSSTTLRSMAPLYW</sequence>
<reference evidence="1 2" key="1">
    <citation type="submission" date="2023-10" db="EMBL/GenBank/DDBJ databases">
        <title>Draft genome sequence of Xylaria bambusicola isolate GMP-LS, the root and basal stem rot pathogen of sugarcane in Indonesia.</title>
        <authorList>
            <person name="Selvaraj P."/>
            <person name="Muralishankar V."/>
            <person name="Muruganantham S."/>
            <person name="Sp S."/>
            <person name="Haryani S."/>
            <person name="Lau K.J.X."/>
            <person name="Naqvi N.I."/>
        </authorList>
    </citation>
    <scope>NUCLEOTIDE SEQUENCE [LARGE SCALE GENOMIC DNA]</scope>
    <source>
        <strain evidence="1">GMP-LS</strain>
    </source>
</reference>
<accession>A0AAN7UCJ2</accession>
<keyword evidence="2" id="KW-1185">Reference proteome</keyword>
<dbReference type="AlphaFoldDB" id="A0AAN7UCJ2"/>
<gene>
    <name evidence="1" type="ORF">RRF57_000251</name>
</gene>
<evidence type="ECO:0000313" key="1">
    <source>
        <dbReference type="EMBL" id="KAK5624536.1"/>
    </source>
</evidence>
<dbReference type="EMBL" id="JAWHQM010000001">
    <property type="protein sequence ID" value="KAK5624536.1"/>
    <property type="molecule type" value="Genomic_DNA"/>
</dbReference>
<name>A0AAN7UCJ2_9PEZI</name>
<organism evidence="1 2">
    <name type="scientific">Xylaria bambusicola</name>
    <dbReference type="NCBI Taxonomy" id="326684"/>
    <lineage>
        <taxon>Eukaryota</taxon>
        <taxon>Fungi</taxon>
        <taxon>Dikarya</taxon>
        <taxon>Ascomycota</taxon>
        <taxon>Pezizomycotina</taxon>
        <taxon>Sordariomycetes</taxon>
        <taxon>Xylariomycetidae</taxon>
        <taxon>Xylariales</taxon>
        <taxon>Xylariaceae</taxon>
        <taxon>Xylaria</taxon>
    </lineage>
</organism>
<comment type="caution">
    <text evidence="1">The sequence shown here is derived from an EMBL/GenBank/DDBJ whole genome shotgun (WGS) entry which is preliminary data.</text>
</comment>
<evidence type="ECO:0000313" key="2">
    <source>
        <dbReference type="Proteomes" id="UP001305414"/>
    </source>
</evidence>
<dbReference type="Proteomes" id="UP001305414">
    <property type="component" value="Unassembled WGS sequence"/>
</dbReference>
<protein>
    <submittedName>
        <fullName evidence="1">Uncharacterized protein</fullName>
    </submittedName>
</protein>
<proteinExistence type="predicted"/>